<sequence length="113" mass="12752">ASLVPVFGFGQNNLFHQPKNMLPPKGVSCVYKWIALIKKYSTLAFWDRQTMGIIPRRIPINVVVGKAIHVSRNSSPTTEDIDSLHSQFVAKLLDLYKSNRDLYGDSKHEIVIA</sequence>
<evidence type="ECO:0000256" key="1">
    <source>
        <dbReference type="ARBA" id="ARBA00004477"/>
    </source>
</evidence>
<keyword evidence="3" id="KW-0444">Lipid biosynthesis</keyword>
<dbReference type="PANTHER" id="PTHR12317">
    <property type="entry name" value="DIACYLGLYCEROL O-ACYLTRANSFERASE"/>
    <property type="match status" value="1"/>
</dbReference>
<keyword evidence="10" id="KW-0012">Acyltransferase</keyword>
<keyword evidence="8" id="KW-0443">Lipid metabolism</keyword>
<dbReference type="InterPro" id="IPR007130">
    <property type="entry name" value="DAGAT"/>
</dbReference>
<dbReference type="PANTHER" id="PTHR12317:SF79">
    <property type="entry name" value="ACYLTRANSFERASE"/>
    <property type="match status" value="1"/>
</dbReference>
<reference evidence="11 12" key="1">
    <citation type="journal article" date="2007" name="Science">
        <title>Sea anemone genome reveals ancestral eumetazoan gene repertoire and genomic organization.</title>
        <authorList>
            <person name="Putnam N.H."/>
            <person name="Srivastava M."/>
            <person name="Hellsten U."/>
            <person name="Dirks B."/>
            <person name="Chapman J."/>
            <person name="Salamov A."/>
            <person name="Terry A."/>
            <person name="Shapiro H."/>
            <person name="Lindquist E."/>
            <person name="Kapitonov V.V."/>
            <person name="Jurka J."/>
            <person name="Genikhovich G."/>
            <person name="Grigoriev I.V."/>
            <person name="Lucas S.M."/>
            <person name="Steele R.E."/>
            <person name="Finnerty J.R."/>
            <person name="Technau U."/>
            <person name="Martindale M.Q."/>
            <person name="Rokhsar D.S."/>
        </authorList>
    </citation>
    <scope>NUCLEOTIDE SEQUENCE [LARGE SCALE GENOMIC DNA]</scope>
    <source>
        <strain evidence="12">CH2 X CH6</strain>
    </source>
</reference>
<proteinExistence type="inferred from homology"/>
<keyword evidence="12" id="KW-1185">Reference proteome</keyword>
<evidence type="ECO:0000256" key="9">
    <source>
        <dbReference type="ARBA" id="ARBA00023136"/>
    </source>
</evidence>
<gene>
    <name evidence="11" type="ORF">NEMVEDRAFT_v1g225897</name>
</gene>
<evidence type="ECO:0000256" key="7">
    <source>
        <dbReference type="ARBA" id="ARBA00022989"/>
    </source>
</evidence>
<dbReference type="InParanoid" id="A8DW41"/>
<evidence type="ECO:0000256" key="4">
    <source>
        <dbReference type="ARBA" id="ARBA00022679"/>
    </source>
</evidence>
<dbReference type="PhylomeDB" id="A8DW41"/>
<dbReference type="Proteomes" id="UP000001593">
    <property type="component" value="Unassembled WGS sequence"/>
</dbReference>
<dbReference type="eggNOG" id="KOG0831">
    <property type="taxonomic scope" value="Eukaryota"/>
</dbReference>
<dbReference type="AlphaFoldDB" id="A8DW41"/>
<evidence type="ECO:0000256" key="6">
    <source>
        <dbReference type="ARBA" id="ARBA00022824"/>
    </source>
</evidence>
<keyword evidence="9" id="KW-0472">Membrane</keyword>
<protein>
    <submittedName>
        <fullName evidence="11">Uncharacterized protein</fullName>
    </submittedName>
</protein>
<comment type="similarity">
    <text evidence="2">Belongs to the diacylglycerol acyltransferase family.</text>
</comment>
<keyword evidence="7" id="KW-1133">Transmembrane helix</keyword>
<organism evidence="11 12">
    <name type="scientific">Nematostella vectensis</name>
    <name type="common">Starlet sea anemone</name>
    <dbReference type="NCBI Taxonomy" id="45351"/>
    <lineage>
        <taxon>Eukaryota</taxon>
        <taxon>Metazoa</taxon>
        <taxon>Cnidaria</taxon>
        <taxon>Anthozoa</taxon>
        <taxon>Hexacorallia</taxon>
        <taxon>Actiniaria</taxon>
        <taxon>Edwardsiidae</taxon>
        <taxon>Nematostella</taxon>
    </lineage>
</organism>
<dbReference type="EMBL" id="DS479072">
    <property type="protein sequence ID" value="EDO25568.1"/>
    <property type="molecule type" value="Genomic_DNA"/>
</dbReference>
<name>A8DW41_NEMVE</name>
<keyword evidence="6" id="KW-0256">Endoplasmic reticulum</keyword>
<evidence type="ECO:0000256" key="8">
    <source>
        <dbReference type="ARBA" id="ARBA00023098"/>
    </source>
</evidence>
<evidence type="ECO:0000313" key="12">
    <source>
        <dbReference type="Proteomes" id="UP000001593"/>
    </source>
</evidence>
<evidence type="ECO:0000256" key="10">
    <source>
        <dbReference type="ARBA" id="ARBA00023315"/>
    </source>
</evidence>
<dbReference type="GO" id="GO:0005789">
    <property type="term" value="C:endoplasmic reticulum membrane"/>
    <property type="evidence" value="ECO:0007669"/>
    <property type="project" value="UniProtKB-SubCell"/>
</dbReference>
<dbReference type="HOGENOM" id="CLU_2139722_0_0_1"/>
<comment type="subcellular location">
    <subcellularLocation>
        <location evidence="1">Endoplasmic reticulum membrane</location>
        <topology evidence="1">Multi-pass membrane protein</topology>
    </subcellularLocation>
</comment>
<dbReference type="Pfam" id="PF03982">
    <property type="entry name" value="DAGAT"/>
    <property type="match status" value="1"/>
</dbReference>
<evidence type="ECO:0000256" key="3">
    <source>
        <dbReference type="ARBA" id="ARBA00022516"/>
    </source>
</evidence>
<evidence type="ECO:0000256" key="2">
    <source>
        <dbReference type="ARBA" id="ARBA00005420"/>
    </source>
</evidence>
<accession>A8DW41</accession>
<dbReference type="GO" id="GO:0006629">
    <property type="term" value="P:lipid metabolic process"/>
    <property type="evidence" value="ECO:0007669"/>
    <property type="project" value="UniProtKB-KW"/>
</dbReference>
<dbReference type="GO" id="GO:0008374">
    <property type="term" value="F:O-acyltransferase activity"/>
    <property type="evidence" value="ECO:0007669"/>
    <property type="project" value="InterPro"/>
</dbReference>
<keyword evidence="4" id="KW-0808">Transferase</keyword>
<keyword evidence="5" id="KW-0812">Transmembrane</keyword>
<evidence type="ECO:0000256" key="5">
    <source>
        <dbReference type="ARBA" id="ARBA00022692"/>
    </source>
</evidence>
<evidence type="ECO:0000313" key="11">
    <source>
        <dbReference type="EMBL" id="EDO25568.1"/>
    </source>
</evidence>
<dbReference type="STRING" id="45351.A8DW41"/>
<feature type="non-terminal residue" evidence="11">
    <location>
        <position position="1"/>
    </location>
</feature>